<dbReference type="SMART" id="SM01021">
    <property type="entry name" value="Bac_rhodopsin"/>
    <property type="match status" value="1"/>
</dbReference>
<keyword evidence="5 6" id="KW-0472">Membrane</keyword>
<evidence type="ECO:0000256" key="4">
    <source>
        <dbReference type="ARBA" id="ARBA00022989"/>
    </source>
</evidence>
<feature type="transmembrane region" description="Helical" evidence="6">
    <location>
        <begin position="88"/>
        <end position="109"/>
    </location>
</feature>
<feature type="transmembrane region" description="Helical" evidence="6">
    <location>
        <begin position="21"/>
        <end position="40"/>
    </location>
</feature>
<dbReference type="Gene3D" id="1.20.1070.10">
    <property type="entry name" value="Rhodopsin 7-helix transmembrane proteins"/>
    <property type="match status" value="1"/>
</dbReference>
<dbReference type="Pfam" id="PF01036">
    <property type="entry name" value="Bac_rhodopsin"/>
    <property type="match status" value="1"/>
</dbReference>
<feature type="transmembrane region" description="Helical" evidence="6">
    <location>
        <begin position="149"/>
        <end position="169"/>
    </location>
</feature>
<dbReference type="SUPFAM" id="SSF81321">
    <property type="entry name" value="Family A G protein-coupled receptor-like"/>
    <property type="match status" value="1"/>
</dbReference>
<proteinExistence type="inferred from homology"/>
<feature type="transmembrane region" description="Helical" evidence="6">
    <location>
        <begin position="115"/>
        <end position="137"/>
    </location>
</feature>
<dbReference type="EMBL" id="MN740389">
    <property type="protein sequence ID" value="QHU03958.1"/>
    <property type="molecule type" value="Genomic_DNA"/>
</dbReference>
<evidence type="ECO:0000256" key="1">
    <source>
        <dbReference type="ARBA" id="ARBA00004141"/>
    </source>
</evidence>
<evidence type="ECO:0000256" key="3">
    <source>
        <dbReference type="ARBA" id="ARBA00022692"/>
    </source>
</evidence>
<dbReference type="GO" id="GO:0016020">
    <property type="term" value="C:membrane"/>
    <property type="evidence" value="ECO:0007669"/>
    <property type="project" value="UniProtKB-SubCell"/>
</dbReference>
<feature type="transmembrane region" description="Helical" evidence="6">
    <location>
        <begin position="46"/>
        <end position="67"/>
    </location>
</feature>
<evidence type="ECO:0000256" key="5">
    <source>
        <dbReference type="ARBA" id="ARBA00023136"/>
    </source>
</evidence>
<evidence type="ECO:0008006" key="8">
    <source>
        <dbReference type="Google" id="ProtNLM"/>
    </source>
</evidence>
<keyword evidence="4 6" id="KW-1133">Transmembrane helix</keyword>
<evidence type="ECO:0000256" key="6">
    <source>
        <dbReference type="SAM" id="Phobius"/>
    </source>
</evidence>
<dbReference type="InterPro" id="IPR001425">
    <property type="entry name" value="Arc/bac/fun_rhodopsins"/>
</dbReference>
<feature type="transmembrane region" description="Helical" evidence="6">
    <location>
        <begin position="203"/>
        <end position="226"/>
    </location>
</feature>
<evidence type="ECO:0000256" key="2">
    <source>
        <dbReference type="ARBA" id="ARBA00008130"/>
    </source>
</evidence>
<keyword evidence="3 6" id="KW-0812">Transmembrane</keyword>
<sequence>MNVFYMNQKELLEITENSFFYVFYFELFAFTITLISMSLVDSSESRRILFLELLVTMISSIMYYLFITDISKYFDKNENPDLTSIDRLRYKGWAFTTPLMLISLCLLLNETTKIALPTFFLFTILVLDYVMLLIGFLGEINVIDRISAMILGFLPFFMIFYLIYSTFLVRKTTGFNYLVFGIYFFVWAGYGVSYLFDEEIKNILMNIFDCISKGVIAILISGKLIFY</sequence>
<comment type="similarity">
    <text evidence="2">Belongs to the archaeal/bacterial/fungal opsin family.</text>
</comment>
<dbReference type="AlphaFoldDB" id="A0A6C0JJJ5"/>
<reference evidence="7" key="1">
    <citation type="journal article" date="2020" name="Nature">
        <title>Giant virus diversity and host interactions through global metagenomics.</title>
        <authorList>
            <person name="Schulz F."/>
            <person name="Roux S."/>
            <person name="Paez-Espino D."/>
            <person name="Jungbluth S."/>
            <person name="Walsh D.A."/>
            <person name="Denef V.J."/>
            <person name="McMahon K.D."/>
            <person name="Konstantinidis K.T."/>
            <person name="Eloe-Fadrosh E.A."/>
            <person name="Kyrpides N.C."/>
            <person name="Woyke T."/>
        </authorList>
    </citation>
    <scope>NUCLEOTIDE SEQUENCE</scope>
    <source>
        <strain evidence="7">GVMAG-M-3300027708-20</strain>
    </source>
</reference>
<name>A0A6C0JJJ5_9ZZZZ</name>
<feature type="transmembrane region" description="Helical" evidence="6">
    <location>
        <begin position="175"/>
        <end position="196"/>
    </location>
</feature>
<accession>A0A6C0JJJ5</accession>
<protein>
    <recommendedName>
        <fullName evidence="8">Bacteriorhodopsin-like protein</fullName>
    </recommendedName>
</protein>
<evidence type="ECO:0000313" key="7">
    <source>
        <dbReference type="EMBL" id="QHU03958.1"/>
    </source>
</evidence>
<comment type="subcellular location">
    <subcellularLocation>
        <location evidence="1">Membrane</location>
        <topology evidence="1">Multi-pass membrane protein</topology>
    </subcellularLocation>
</comment>
<organism evidence="7">
    <name type="scientific">viral metagenome</name>
    <dbReference type="NCBI Taxonomy" id="1070528"/>
    <lineage>
        <taxon>unclassified sequences</taxon>
        <taxon>metagenomes</taxon>
        <taxon>organismal metagenomes</taxon>
    </lineage>
</organism>